<comment type="caution">
    <text evidence="1">The sequence shown here is derived from an EMBL/GenBank/DDBJ whole genome shotgun (WGS) entry which is preliminary data.</text>
</comment>
<dbReference type="AlphaFoldDB" id="A0AAV4NGR4"/>
<name>A0AAV4NGR4_9ARAC</name>
<evidence type="ECO:0000313" key="2">
    <source>
        <dbReference type="Proteomes" id="UP001054837"/>
    </source>
</evidence>
<accession>A0AAV4NGR4</accession>
<gene>
    <name evidence="1" type="primary">AVEN_209018_1</name>
    <name evidence="1" type="ORF">CDAR_249951</name>
</gene>
<protein>
    <submittedName>
        <fullName evidence="1">Uncharacterized protein</fullName>
    </submittedName>
</protein>
<sequence length="445" mass="51319">STLLSIKCYKKASAVKLTVNRETTNKFIHSSVHFLSWRALSRFSPLLSVEALRLSLYGYTRRKLSIRDHSIQLISPDNFNLQNEEKEIKSDSSEDEGYFATLPLPEPKWGSEPDYLEFSSQVTLEFFLEELRDILASELENHSYNTVGSFLEFYDDFSRQSLPLYDFYRGYNAKILPESMSCVGLGCSLMEHMKSVMGNCYPEMKSALFLASCEEMVSEIDVYTSSSPPSQSFSVKEHVLVVLKIRMEGRDGYILLDPGYHVNIPVIVMSDGLFPNTGWFLLSNTAKSKKEYNYSCVGSYIEWQVKETRCGKVNSWSNLIYVGRKFLNYINVSEKRNLVFNFRTIVKRDKKQPVAGLYCNLEGDERFTFFFHDESCKRVEVKIPFDYFQGSRENNHFECAISTCAAQIGFNETLVSRMIEGVIEAYFNSEFMPFVRNLNTEIDEE</sequence>
<dbReference type="Proteomes" id="UP001054837">
    <property type="component" value="Unassembled WGS sequence"/>
</dbReference>
<proteinExistence type="predicted"/>
<evidence type="ECO:0000313" key="1">
    <source>
        <dbReference type="EMBL" id="GIX83693.1"/>
    </source>
</evidence>
<keyword evidence="2" id="KW-1185">Reference proteome</keyword>
<reference evidence="1 2" key="1">
    <citation type="submission" date="2021-06" db="EMBL/GenBank/DDBJ databases">
        <title>Caerostris darwini draft genome.</title>
        <authorList>
            <person name="Kono N."/>
            <person name="Arakawa K."/>
        </authorList>
    </citation>
    <scope>NUCLEOTIDE SEQUENCE [LARGE SCALE GENOMIC DNA]</scope>
</reference>
<dbReference type="EMBL" id="BPLQ01001655">
    <property type="protein sequence ID" value="GIX83693.1"/>
    <property type="molecule type" value="Genomic_DNA"/>
</dbReference>
<organism evidence="1 2">
    <name type="scientific">Caerostris darwini</name>
    <dbReference type="NCBI Taxonomy" id="1538125"/>
    <lineage>
        <taxon>Eukaryota</taxon>
        <taxon>Metazoa</taxon>
        <taxon>Ecdysozoa</taxon>
        <taxon>Arthropoda</taxon>
        <taxon>Chelicerata</taxon>
        <taxon>Arachnida</taxon>
        <taxon>Araneae</taxon>
        <taxon>Araneomorphae</taxon>
        <taxon>Entelegynae</taxon>
        <taxon>Araneoidea</taxon>
        <taxon>Araneidae</taxon>
        <taxon>Caerostris</taxon>
    </lineage>
</organism>
<feature type="non-terminal residue" evidence="1">
    <location>
        <position position="1"/>
    </location>
</feature>